<feature type="region of interest" description="Disordered" evidence="1">
    <location>
        <begin position="93"/>
        <end position="115"/>
    </location>
</feature>
<feature type="signal peptide" evidence="2">
    <location>
        <begin position="1"/>
        <end position="18"/>
    </location>
</feature>
<gene>
    <name evidence="3" type="ORF">POM88_032576</name>
</gene>
<evidence type="ECO:0000313" key="3">
    <source>
        <dbReference type="EMBL" id="KAK1376383.1"/>
    </source>
</evidence>
<comment type="caution">
    <text evidence="3">The sequence shown here is derived from an EMBL/GenBank/DDBJ whole genome shotgun (WGS) entry which is preliminary data.</text>
</comment>
<evidence type="ECO:0000256" key="1">
    <source>
        <dbReference type="SAM" id="MobiDB-lite"/>
    </source>
</evidence>
<dbReference type="EMBL" id="JAUIZM010000007">
    <property type="protein sequence ID" value="KAK1376383.1"/>
    <property type="molecule type" value="Genomic_DNA"/>
</dbReference>
<accession>A0AAD8MLE5</accession>
<sequence length="139" mass="15522">MSYVVYAILFLSLHACNGCSLGLYTDKGDFTGMEVHNSNLQNTLATSKLQHFGAEELQAQENPCEEIPCAVSVKENPCEEILNKKITKGWRRQALSTSGSEAHDFEEPADSNEKDIIEDVVVMDYAQPHRKPPIHNTKD</sequence>
<reference evidence="3" key="1">
    <citation type="submission" date="2023-02" db="EMBL/GenBank/DDBJ databases">
        <title>Genome of toxic invasive species Heracleum sosnowskyi carries increased number of genes despite the absence of recent whole-genome duplications.</title>
        <authorList>
            <person name="Schelkunov M."/>
            <person name="Shtratnikova V."/>
            <person name="Makarenko M."/>
            <person name="Klepikova A."/>
            <person name="Omelchenko D."/>
            <person name="Novikova G."/>
            <person name="Obukhova E."/>
            <person name="Bogdanov V."/>
            <person name="Penin A."/>
            <person name="Logacheva M."/>
        </authorList>
    </citation>
    <scope>NUCLEOTIDE SEQUENCE</scope>
    <source>
        <strain evidence="3">Hsosn_3</strain>
        <tissue evidence="3">Leaf</tissue>
    </source>
</reference>
<reference evidence="3" key="2">
    <citation type="submission" date="2023-05" db="EMBL/GenBank/DDBJ databases">
        <authorList>
            <person name="Schelkunov M.I."/>
        </authorList>
    </citation>
    <scope>NUCLEOTIDE SEQUENCE</scope>
    <source>
        <strain evidence="3">Hsosn_3</strain>
        <tissue evidence="3">Leaf</tissue>
    </source>
</reference>
<dbReference type="PANTHER" id="PTHR34961">
    <property type="entry name" value="TRANSMEMBRANE PROTEIN"/>
    <property type="match status" value="1"/>
</dbReference>
<evidence type="ECO:0000313" key="4">
    <source>
        <dbReference type="Proteomes" id="UP001237642"/>
    </source>
</evidence>
<organism evidence="3 4">
    <name type="scientific">Heracleum sosnowskyi</name>
    <dbReference type="NCBI Taxonomy" id="360622"/>
    <lineage>
        <taxon>Eukaryota</taxon>
        <taxon>Viridiplantae</taxon>
        <taxon>Streptophyta</taxon>
        <taxon>Embryophyta</taxon>
        <taxon>Tracheophyta</taxon>
        <taxon>Spermatophyta</taxon>
        <taxon>Magnoliopsida</taxon>
        <taxon>eudicotyledons</taxon>
        <taxon>Gunneridae</taxon>
        <taxon>Pentapetalae</taxon>
        <taxon>asterids</taxon>
        <taxon>campanulids</taxon>
        <taxon>Apiales</taxon>
        <taxon>Apiaceae</taxon>
        <taxon>Apioideae</taxon>
        <taxon>apioid superclade</taxon>
        <taxon>Tordylieae</taxon>
        <taxon>Tordyliinae</taxon>
        <taxon>Heracleum</taxon>
    </lineage>
</organism>
<feature type="chain" id="PRO_5041913800" evidence="2">
    <location>
        <begin position="19"/>
        <end position="139"/>
    </location>
</feature>
<dbReference type="InterPro" id="IPR049306">
    <property type="entry name" value="GLV1-2"/>
</dbReference>
<proteinExistence type="predicted"/>
<name>A0AAD8MLE5_9APIA</name>
<protein>
    <submittedName>
        <fullName evidence="3">Uncharacterized protein</fullName>
    </submittedName>
</protein>
<dbReference type="Proteomes" id="UP001237642">
    <property type="component" value="Unassembled WGS sequence"/>
</dbReference>
<evidence type="ECO:0000256" key="2">
    <source>
        <dbReference type="SAM" id="SignalP"/>
    </source>
</evidence>
<keyword evidence="2" id="KW-0732">Signal</keyword>
<dbReference type="Pfam" id="PF21529">
    <property type="entry name" value="GLV1-2"/>
    <property type="match status" value="1"/>
</dbReference>
<dbReference type="PANTHER" id="PTHR34961:SF7">
    <property type="entry name" value="TRANSMEMBRANE PROTEIN"/>
    <property type="match status" value="1"/>
</dbReference>
<feature type="compositionally biased region" description="Basic and acidic residues" evidence="1">
    <location>
        <begin position="101"/>
        <end position="115"/>
    </location>
</feature>
<dbReference type="InterPro" id="IPR053313">
    <property type="entry name" value="RGF"/>
</dbReference>
<keyword evidence="4" id="KW-1185">Reference proteome</keyword>
<dbReference type="AlphaFoldDB" id="A0AAD8MLE5"/>